<feature type="non-terminal residue" evidence="1">
    <location>
        <position position="162"/>
    </location>
</feature>
<organism evidence="1">
    <name type="scientific">mine drainage metagenome</name>
    <dbReference type="NCBI Taxonomy" id="410659"/>
    <lineage>
        <taxon>unclassified sequences</taxon>
        <taxon>metagenomes</taxon>
        <taxon>ecological metagenomes</taxon>
    </lineage>
</organism>
<comment type="caution">
    <text evidence="1">The sequence shown here is derived from an EMBL/GenBank/DDBJ whole genome shotgun (WGS) entry which is preliminary data.</text>
</comment>
<evidence type="ECO:0000313" key="1">
    <source>
        <dbReference type="EMBL" id="EQD53252.1"/>
    </source>
</evidence>
<accession>T1A8B5</accession>
<protein>
    <submittedName>
        <fullName evidence="1">Radical SAM domain-containing protein</fullName>
    </submittedName>
</protein>
<sequence length="162" mass="18013">MPEVVITCDWTMMSNHNGKEFLGFGTTTPAYVFPERVYKRLFFPEMPVDANGFPAAAPYGMRKIEASLMDAGIDARIVHPGYLDRYLPGQAKVLLISGHDYFGLNPPSSTFSGVMHKEPMNCVNFKRMLTQSCVVQARQQGLKIIGRGTVRLAARPRDADEA</sequence>
<name>T1A8B5_9ZZZZ</name>
<reference evidence="1" key="2">
    <citation type="journal article" date="2014" name="ISME J.">
        <title>Microbial stratification in low pH oxic and suboxic macroscopic growths along an acid mine drainage.</title>
        <authorList>
            <person name="Mendez-Garcia C."/>
            <person name="Mesa V."/>
            <person name="Sprenger R.R."/>
            <person name="Richter M."/>
            <person name="Diez M.S."/>
            <person name="Solano J."/>
            <person name="Bargiela R."/>
            <person name="Golyshina O.V."/>
            <person name="Manteca A."/>
            <person name="Ramos J.L."/>
            <person name="Gallego J.R."/>
            <person name="Llorente I."/>
            <person name="Martins Dos Santos V.A."/>
            <person name="Jensen O.N."/>
            <person name="Pelaez A.I."/>
            <person name="Sanchez J."/>
            <person name="Ferrer M."/>
        </authorList>
    </citation>
    <scope>NUCLEOTIDE SEQUENCE</scope>
</reference>
<gene>
    <name evidence="1" type="ORF">B1B_10354</name>
</gene>
<reference evidence="1" key="1">
    <citation type="submission" date="2013-08" db="EMBL/GenBank/DDBJ databases">
        <authorList>
            <person name="Mendez C."/>
            <person name="Richter M."/>
            <person name="Ferrer M."/>
            <person name="Sanchez J."/>
        </authorList>
    </citation>
    <scope>NUCLEOTIDE SEQUENCE</scope>
</reference>
<proteinExistence type="predicted"/>
<dbReference type="AlphaFoldDB" id="T1A8B5"/>
<dbReference type="EMBL" id="AUZY01006788">
    <property type="protein sequence ID" value="EQD53252.1"/>
    <property type="molecule type" value="Genomic_DNA"/>
</dbReference>